<evidence type="ECO:0000256" key="3">
    <source>
        <dbReference type="ARBA" id="ARBA00022857"/>
    </source>
</evidence>
<dbReference type="InterPro" id="IPR023753">
    <property type="entry name" value="FAD/NAD-binding_dom"/>
</dbReference>
<keyword evidence="3 5" id="KW-0521">NADP</keyword>
<dbReference type="EC" id="1.18.1.2" evidence="5"/>
<keyword evidence="4 5" id="KW-0560">Oxidoreductase</keyword>
<sequence length="346" mass="37453">MATHPIVDITIIGGGPTGLFASFYAGMRGATAQVVDALAQLGGQLTALYPEKYIFDVAGFPQILAKDLVKQLVDQQARWNFPAHLGQRVVGLEEGEDADGKHLVLVTETDRFPTRAIVVAAGIGAFSPRRLPQACAEPWYGRGIFDVVTDPDAYAGQRVLIIGGGDSAFDWATQLVGKASHVALAHRTDRFRAHGATVSEFEAHVAAGRASLHTFHELHEIQCHDGRDDRFTHVVLRQTKTKETLPLEVDVVLPMLGFVSDLGTLTEWGLRLEKDEIVVNSQMETGRDGVYAAGDITTYPGKLKLIASGFSEAAIAVNQAVHHIYPEKKVTPGHSSNLAIFGQKDD</sequence>
<comment type="cofactor">
    <cofactor evidence="5">
        <name>FAD</name>
        <dbReference type="ChEBI" id="CHEBI:57692"/>
    </cofactor>
    <text evidence="5">Binds 1 FAD per subunit.</text>
</comment>
<feature type="binding site" evidence="5">
    <location>
        <position position="295"/>
    </location>
    <ligand>
        <name>FAD</name>
        <dbReference type="ChEBI" id="CHEBI:57692"/>
    </ligand>
</feature>
<accession>A0AA37QGG3</accession>
<dbReference type="Gene3D" id="3.50.50.60">
    <property type="entry name" value="FAD/NAD(P)-binding domain"/>
    <property type="match status" value="2"/>
</dbReference>
<dbReference type="Proteomes" id="UP001161325">
    <property type="component" value="Unassembled WGS sequence"/>
</dbReference>
<dbReference type="RefSeq" id="WP_284352844.1">
    <property type="nucleotide sequence ID" value="NZ_BRXS01000010.1"/>
</dbReference>
<keyword evidence="1 5" id="KW-0285">Flavoprotein</keyword>
<dbReference type="EMBL" id="BRXS01000010">
    <property type="protein sequence ID" value="GLC28446.1"/>
    <property type="molecule type" value="Genomic_DNA"/>
</dbReference>
<dbReference type="InterPro" id="IPR050097">
    <property type="entry name" value="Ferredoxin-NADP_redctase_2"/>
</dbReference>
<feature type="binding site" evidence="5">
    <location>
        <position position="89"/>
    </location>
    <ligand>
        <name>FAD</name>
        <dbReference type="ChEBI" id="CHEBI:57692"/>
    </ligand>
</feature>
<comment type="catalytic activity">
    <reaction evidence="5">
        <text>2 reduced [2Fe-2S]-[ferredoxin] + NADP(+) + H(+) = 2 oxidized [2Fe-2S]-[ferredoxin] + NADPH</text>
        <dbReference type="Rhea" id="RHEA:20125"/>
        <dbReference type="Rhea" id="RHEA-COMP:10000"/>
        <dbReference type="Rhea" id="RHEA-COMP:10001"/>
        <dbReference type="ChEBI" id="CHEBI:15378"/>
        <dbReference type="ChEBI" id="CHEBI:33737"/>
        <dbReference type="ChEBI" id="CHEBI:33738"/>
        <dbReference type="ChEBI" id="CHEBI:57783"/>
        <dbReference type="ChEBI" id="CHEBI:58349"/>
        <dbReference type="EC" id="1.18.1.2"/>
    </reaction>
</comment>
<protein>
    <recommendedName>
        <fullName evidence="5">Ferredoxin--NADP reductase</fullName>
        <shortName evidence="5">FNR</shortName>
        <shortName evidence="5">Fd-NADP(+) reductase</shortName>
        <ecNumber evidence="5">1.18.1.2</ecNumber>
    </recommendedName>
</protein>
<evidence type="ECO:0000256" key="1">
    <source>
        <dbReference type="ARBA" id="ARBA00022630"/>
    </source>
</evidence>
<dbReference type="InterPro" id="IPR022890">
    <property type="entry name" value="Fd--NADP_Rdtase_type_2"/>
</dbReference>
<organism evidence="7 8">
    <name type="scientific">Roseisolibacter agri</name>
    <dbReference type="NCBI Taxonomy" id="2014610"/>
    <lineage>
        <taxon>Bacteria</taxon>
        <taxon>Pseudomonadati</taxon>
        <taxon>Gemmatimonadota</taxon>
        <taxon>Gemmatimonadia</taxon>
        <taxon>Gemmatimonadales</taxon>
        <taxon>Gemmatimonadaceae</taxon>
        <taxon>Roseisolibacter</taxon>
    </lineage>
</organism>
<dbReference type="GO" id="GO:0050660">
    <property type="term" value="F:flavin adenine dinucleotide binding"/>
    <property type="evidence" value="ECO:0007669"/>
    <property type="project" value="UniProtKB-UniRule"/>
</dbReference>
<feature type="domain" description="FAD/NAD(P)-binding" evidence="6">
    <location>
        <begin position="8"/>
        <end position="319"/>
    </location>
</feature>
<dbReference type="InterPro" id="IPR036188">
    <property type="entry name" value="FAD/NAD-bd_sf"/>
</dbReference>
<keyword evidence="8" id="KW-1185">Reference proteome</keyword>
<feature type="binding site" evidence="5">
    <location>
        <position position="44"/>
    </location>
    <ligand>
        <name>FAD</name>
        <dbReference type="ChEBI" id="CHEBI:57692"/>
    </ligand>
</feature>
<name>A0AA37QGG3_9BACT</name>
<dbReference type="HAMAP" id="MF_01685">
    <property type="entry name" value="FENR2"/>
    <property type="match status" value="1"/>
</dbReference>
<feature type="binding site" evidence="5">
    <location>
        <position position="126"/>
    </location>
    <ligand>
        <name>FAD</name>
        <dbReference type="ChEBI" id="CHEBI:57692"/>
    </ligand>
</feature>
<reference evidence="7" key="1">
    <citation type="submission" date="2022-08" db="EMBL/GenBank/DDBJ databases">
        <title>Draft genome sequencing of Roseisolibacter agri AW1220.</title>
        <authorList>
            <person name="Tobiishi Y."/>
            <person name="Tonouchi A."/>
        </authorList>
    </citation>
    <scope>NUCLEOTIDE SEQUENCE</scope>
    <source>
        <strain evidence="7">AW1220</strain>
    </source>
</reference>
<dbReference type="PANTHER" id="PTHR48105">
    <property type="entry name" value="THIOREDOXIN REDUCTASE 1-RELATED-RELATED"/>
    <property type="match status" value="1"/>
</dbReference>
<dbReference type="PRINTS" id="PR00469">
    <property type="entry name" value="PNDRDTASEII"/>
</dbReference>
<keyword evidence="2 5" id="KW-0274">FAD</keyword>
<evidence type="ECO:0000256" key="4">
    <source>
        <dbReference type="ARBA" id="ARBA00023002"/>
    </source>
</evidence>
<dbReference type="GO" id="GO:0004324">
    <property type="term" value="F:ferredoxin-NADP+ reductase activity"/>
    <property type="evidence" value="ECO:0007669"/>
    <property type="project" value="UniProtKB-UniRule"/>
</dbReference>
<dbReference type="AlphaFoldDB" id="A0AA37QGG3"/>
<evidence type="ECO:0000259" key="6">
    <source>
        <dbReference type="Pfam" id="PF07992"/>
    </source>
</evidence>
<feature type="binding site" evidence="5">
    <location>
        <position position="36"/>
    </location>
    <ligand>
        <name>FAD</name>
        <dbReference type="ChEBI" id="CHEBI:57692"/>
    </ligand>
</feature>
<evidence type="ECO:0000313" key="8">
    <source>
        <dbReference type="Proteomes" id="UP001161325"/>
    </source>
</evidence>
<comment type="caution">
    <text evidence="7">The sequence shown here is derived from an EMBL/GenBank/DDBJ whole genome shotgun (WGS) entry which is preliminary data.</text>
</comment>
<dbReference type="Pfam" id="PF07992">
    <property type="entry name" value="Pyr_redox_2"/>
    <property type="match status" value="1"/>
</dbReference>
<evidence type="ECO:0000313" key="7">
    <source>
        <dbReference type="EMBL" id="GLC28446.1"/>
    </source>
</evidence>
<feature type="binding site" evidence="5">
    <location>
        <position position="49"/>
    </location>
    <ligand>
        <name>FAD</name>
        <dbReference type="ChEBI" id="CHEBI:57692"/>
    </ligand>
</feature>
<dbReference type="GO" id="GO:0050661">
    <property type="term" value="F:NADP binding"/>
    <property type="evidence" value="ECO:0007669"/>
    <property type="project" value="UniProtKB-UniRule"/>
</dbReference>
<dbReference type="PRINTS" id="PR00368">
    <property type="entry name" value="FADPNR"/>
</dbReference>
<comment type="subunit">
    <text evidence="5">Homodimer.</text>
</comment>
<evidence type="ECO:0000256" key="2">
    <source>
        <dbReference type="ARBA" id="ARBA00022827"/>
    </source>
</evidence>
<dbReference type="SUPFAM" id="SSF51905">
    <property type="entry name" value="FAD/NAD(P)-binding domain"/>
    <property type="match status" value="1"/>
</dbReference>
<proteinExistence type="inferred from homology"/>
<comment type="similarity">
    <text evidence="5">Belongs to the ferredoxin--NADP reductase type 2 family.</text>
</comment>
<evidence type="ECO:0000256" key="5">
    <source>
        <dbReference type="HAMAP-Rule" id="MF_01685"/>
    </source>
</evidence>
<feature type="binding site" evidence="5">
    <location>
        <position position="17"/>
    </location>
    <ligand>
        <name>FAD</name>
        <dbReference type="ChEBI" id="CHEBI:57692"/>
    </ligand>
</feature>
<feature type="binding site" evidence="5">
    <location>
        <position position="336"/>
    </location>
    <ligand>
        <name>FAD</name>
        <dbReference type="ChEBI" id="CHEBI:57692"/>
    </ligand>
</feature>
<gene>
    <name evidence="7" type="ORF">rosag_49590</name>
</gene>